<dbReference type="CDD" id="cd00200">
    <property type="entry name" value="WD40"/>
    <property type="match status" value="1"/>
</dbReference>
<dbReference type="InterPro" id="IPR019775">
    <property type="entry name" value="WD40_repeat_CS"/>
</dbReference>
<dbReference type="PANTHER" id="PTHR19848">
    <property type="entry name" value="WD40 REPEAT PROTEIN"/>
    <property type="match status" value="1"/>
</dbReference>
<feature type="coiled-coil region" evidence="4">
    <location>
        <begin position="487"/>
        <end position="515"/>
    </location>
</feature>
<dbReference type="Gene3D" id="2.130.10.10">
    <property type="entry name" value="YVTN repeat-like/Quinoprotein amine dehydrogenase"/>
    <property type="match status" value="4"/>
</dbReference>
<dbReference type="InterPro" id="IPR036322">
    <property type="entry name" value="WD40_repeat_dom_sf"/>
</dbReference>
<dbReference type="InterPro" id="IPR001680">
    <property type="entry name" value="WD40_rpt"/>
</dbReference>
<evidence type="ECO:0000259" key="5">
    <source>
        <dbReference type="Pfam" id="PF07635"/>
    </source>
</evidence>
<evidence type="ECO:0000256" key="3">
    <source>
        <dbReference type="PROSITE-ProRule" id="PRU00221"/>
    </source>
</evidence>
<dbReference type="PROSITE" id="PS50082">
    <property type="entry name" value="WD_REPEATS_2"/>
    <property type="match status" value="4"/>
</dbReference>
<dbReference type="InterPro" id="IPR015943">
    <property type="entry name" value="WD40/YVTN_repeat-like_dom_sf"/>
</dbReference>
<dbReference type="AlphaFoldDB" id="A0A517P1G6"/>
<sequence length="1036" mass="109619">MQRDTSRRYRLIIASFVIVSWLCPTPGIRSEELAIAEVVRDEPVDFATEIFPLLRQNCLACHHAKDSEGGLNLETHSLMQQGGDSGPGVVAKNIAESLVFTRASGQLDDLMPPEDNDVGAKTLTAKQLGLLKLWINQGAKGGQVTVDHGIQWQPIPKSVRATYAMAASPDGQLVAAGHGNRVAVYDIASGAEVAVLSDPGLDSISGPGVADVDLVQAIAFSPRGDRIATGGYRTVRLWKKKPPRKIYDTPLSRSSGMVVKSPDASQVALVNAIGDIEVWSLQPEQRNFVLRNSGGVITGMAWSQKNNRLASCDDQGWLSIWDAGSGKLIAGENTGQSFRSLAVSEDGTLVVTVSADGKPQLWEWKSSDPKQSSIVKKPMPSLDAIKDASSIALGDQPSPQIVVGSQSNAVILDSSSGKVLHKLDHGAPVAAVAIDSANGQVATGGRDGIIRLWKLADGKAGQVFQGTAVSRYLLTQAQRDVARQKVIVAAEEAKAKELEKVAAKEEEVFKKLATEQAEAAKKFATAKKASTEAVAKVTQIDASIVTTNRELETAKTSSEKASKETAANATKLAELEQIATQLEAESKKLTAAAQLLEKEKETDQKKLLEAEAAAKASSEKLQAAKSEAKKVADALTKTKAEAEAAKGVIAALTKQLATSKTNLEAAKKTAASASTAMTQQEAELTKKDKALSAATAAKKRAADAVPQYQGIVGNAKRQLTVLQNRLSETEKRQASAGQACVDVCFSDDGTRLASVHADGSGRVYRVADGLPVASVDGQVDSTGVLIVGDGSLCLFGQSVPSTMWSINESWELERVIGSPTDSEISDRVTALDFRRDGLSLAVGSGPPSGFGEVKVFAVNGGEMVRDLGKVHGDTVLGLRFSPDGRLIATSAADRIVSVSNVASGEIMRTFEGHTHHVLGVDWQDDGRVLASASADQNVKVWNAKTGEQNKTIAGFGKEITAIAFLEQTNQFVTSCADGQLRLHDANGKLIRSFSASGDFLYTLAIAQGGKTLVAGGQNGVIRFWNVADGKLLHETK</sequence>
<organism evidence="6 7">
    <name type="scientific">Stieleria marina</name>
    <dbReference type="NCBI Taxonomy" id="1930275"/>
    <lineage>
        <taxon>Bacteria</taxon>
        <taxon>Pseudomonadati</taxon>
        <taxon>Planctomycetota</taxon>
        <taxon>Planctomycetia</taxon>
        <taxon>Pirellulales</taxon>
        <taxon>Pirellulaceae</taxon>
        <taxon>Stieleria</taxon>
    </lineage>
</organism>
<dbReference type="RefSeq" id="WP_419189357.1">
    <property type="nucleotide sequence ID" value="NZ_CP036526.1"/>
</dbReference>
<feature type="coiled-coil region" evidence="4">
    <location>
        <begin position="572"/>
        <end position="683"/>
    </location>
</feature>
<protein>
    <submittedName>
        <fullName evidence="6">Chromosome partition protein Smc</fullName>
    </submittedName>
</protein>
<dbReference type="InterPro" id="IPR011044">
    <property type="entry name" value="Quino_amine_DH_bsu"/>
</dbReference>
<dbReference type="Pfam" id="PF07635">
    <property type="entry name" value="PSCyt1"/>
    <property type="match status" value="1"/>
</dbReference>
<dbReference type="SUPFAM" id="SSF50978">
    <property type="entry name" value="WD40 repeat-like"/>
    <property type="match status" value="2"/>
</dbReference>
<dbReference type="PROSITE" id="PS00678">
    <property type="entry name" value="WD_REPEATS_1"/>
    <property type="match status" value="2"/>
</dbReference>
<gene>
    <name evidence="6" type="primary">smc_7</name>
    <name evidence="6" type="ORF">K239x_52120</name>
</gene>
<accession>A0A517P1G6</accession>
<evidence type="ECO:0000313" key="7">
    <source>
        <dbReference type="Proteomes" id="UP000319817"/>
    </source>
</evidence>
<name>A0A517P1G6_9BACT</name>
<dbReference type="Pfam" id="PF00400">
    <property type="entry name" value="WD40"/>
    <property type="match status" value="6"/>
</dbReference>
<feature type="domain" description="Cytochrome C Planctomycete-type" evidence="5">
    <location>
        <begin position="58"/>
        <end position="115"/>
    </location>
</feature>
<dbReference type="SMART" id="SM00320">
    <property type="entry name" value="WD40"/>
    <property type="match status" value="10"/>
</dbReference>
<dbReference type="EMBL" id="CP036526">
    <property type="protein sequence ID" value="QDT13195.1"/>
    <property type="molecule type" value="Genomic_DNA"/>
</dbReference>
<evidence type="ECO:0000256" key="2">
    <source>
        <dbReference type="ARBA" id="ARBA00022737"/>
    </source>
</evidence>
<evidence type="ECO:0000313" key="6">
    <source>
        <dbReference type="EMBL" id="QDT13195.1"/>
    </source>
</evidence>
<keyword evidence="7" id="KW-1185">Reference proteome</keyword>
<dbReference type="InterPro" id="IPR011429">
    <property type="entry name" value="Cyt_c_Planctomycete-type"/>
</dbReference>
<feature type="repeat" description="WD" evidence="3">
    <location>
        <begin position="422"/>
        <end position="463"/>
    </location>
</feature>
<proteinExistence type="predicted"/>
<dbReference type="SUPFAM" id="SSF50969">
    <property type="entry name" value="YVTN repeat-like/Quinoprotein amine dehydrogenase"/>
    <property type="match status" value="1"/>
</dbReference>
<keyword evidence="2" id="KW-0677">Repeat</keyword>
<feature type="repeat" description="WD" evidence="3">
    <location>
        <begin position="910"/>
        <end position="951"/>
    </location>
</feature>
<evidence type="ECO:0000256" key="1">
    <source>
        <dbReference type="ARBA" id="ARBA00022574"/>
    </source>
</evidence>
<feature type="repeat" description="WD" evidence="3">
    <location>
        <begin position="993"/>
        <end position="1034"/>
    </location>
</feature>
<keyword evidence="1 3" id="KW-0853">WD repeat</keyword>
<dbReference type="Proteomes" id="UP000319817">
    <property type="component" value="Chromosome"/>
</dbReference>
<dbReference type="PROSITE" id="PS50294">
    <property type="entry name" value="WD_REPEATS_REGION"/>
    <property type="match status" value="2"/>
</dbReference>
<evidence type="ECO:0000256" key="4">
    <source>
        <dbReference type="SAM" id="Coils"/>
    </source>
</evidence>
<keyword evidence="4" id="KW-0175">Coiled coil</keyword>
<feature type="repeat" description="WD" evidence="3">
    <location>
        <begin position="868"/>
        <end position="909"/>
    </location>
</feature>
<dbReference type="PANTHER" id="PTHR19848:SF8">
    <property type="entry name" value="F-BOX AND WD REPEAT DOMAIN CONTAINING 7"/>
    <property type="match status" value="1"/>
</dbReference>
<reference evidence="6 7" key="1">
    <citation type="submission" date="2019-02" db="EMBL/GenBank/DDBJ databases">
        <title>Deep-cultivation of Planctomycetes and their phenomic and genomic characterization uncovers novel biology.</title>
        <authorList>
            <person name="Wiegand S."/>
            <person name="Jogler M."/>
            <person name="Boedeker C."/>
            <person name="Pinto D."/>
            <person name="Vollmers J."/>
            <person name="Rivas-Marin E."/>
            <person name="Kohn T."/>
            <person name="Peeters S.H."/>
            <person name="Heuer A."/>
            <person name="Rast P."/>
            <person name="Oberbeckmann S."/>
            <person name="Bunk B."/>
            <person name="Jeske O."/>
            <person name="Meyerdierks A."/>
            <person name="Storesund J.E."/>
            <person name="Kallscheuer N."/>
            <person name="Luecker S."/>
            <person name="Lage O.M."/>
            <person name="Pohl T."/>
            <person name="Merkel B.J."/>
            <person name="Hornburger P."/>
            <person name="Mueller R.-W."/>
            <person name="Bruemmer F."/>
            <person name="Labrenz M."/>
            <person name="Spormann A.M."/>
            <person name="Op den Camp H."/>
            <person name="Overmann J."/>
            <person name="Amann R."/>
            <person name="Jetten M.S.M."/>
            <person name="Mascher T."/>
            <person name="Medema M.H."/>
            <person name="Devos D.P."/>
            <person name="Kaster A.-K."/>
            <person name="Ovreas L."/>
            <person name="Rohde M."/>
            <person name="Galperin M.Y."/>
            <person name="Jogler C."/>
        </authorList>
    </citation>
    <scope>NUCLEOTIDE SEQUENCE [LARGE SCALE GENOMIC DNA]</scope>
    <source>
        <strain evidence="6 7">K23_9</strain>
    </source>
</reference>